<comment type="similarity">
    <text evidence="1">Belongs to the TRAFAC class OBG-HflX-like GTPase superfamily. OBG GTPase family.</text>
</comment>
<feature type="region of interest" description="Disordered" evidence="7">
    <location>
        <begin position="60"/>
        <end position="81"/>
    </location>
</feature>
<dbReference type="NCBIfam" id="NF008956">
    <property type="entry name" value="PRK12299.1"/>
    <property type="match status" value="1"/>
</dbReference>
<evidence type="ECO:0000256" key="6">
    <source>
        <dbReference type="ARBA" id="ARBA00023134"/>
    </source>
</evidence>
<dbReference type="SUPFAM" id="SSF82051">
    <property type="entry name" value="Obg GTP-binding protein N-terminal domain"/>
    <property type="match status" value="1"/>
</dbReference>
<keyword evidence="5" id="KW-0460">Magnesium</keyword>
<dbReference type="GO" id="GO:0005525">
    <property type="term" value="F:GTP binding"/>
    <property type="evidence" value="ECO:0007669"/>
    <property type="project" value="UniProtKB-KW"/>
</dbReference>
<dbReference type="InterPro" id="IPR036726">
    <property type="entry name" value="GTP1_OBG_dom_sf"/>
</dbReference>
<dbReference type="InterPro" id="IPR006169">
    <property type="entry name" value="GTP1_OBG_dom"/>
</dbReference>
<dbReference type="InterPro" id="IPR006074">
    <property type="entry name" value="GTP1-OBG_CS"/>
</dbReference>
<evidence type="ECO:0000256" key="2">
    <source>
        <dbReference type="ARBA" id="ARBA00022490"/>
    </source>
</evidence>
<proteinExistence type="inferred from homology"/>
<dbReference type="InterPro" id="IPR031167">
    <property type="entry name" value="G_OBG"/>
</dbReference>
<keyword evidence="6" id="KW-0342">GTP-binding</keyword>
<reference evidence="10 11" key="1">
    <citation type="journal article" date="2016" name="Nat. Commun.">
        <title>Thousands of microbial genomes shed light on interconnected biogeochemical processes in an aquifer system.</title>
        <authorList>
            <person name="Anantharaman K."/>
            <person name="Brown C.T."/>
            <person name="Hug L.A."/>
            <person name="Sharon I."/>
            <person name="Castelle C.J."/>
            <person name="Probst A.J."/>
            <person name="Thomas B.C."/>
            <person name="Singh A."/>
            <person name="Wilkins M.J."/>
            <person name="Karaoz U."/>
            <person name="Brodie E.L."/>
            <person name="Williams K.H."/>
            <person name="Hubbard S.S."/>
            <person name="Banfield J.F."/>
        </authorList>
    </citation>
    <scope>NUCLEOTIDE SEQUENCE [LARGE SCALE GENOMIC DNA]</scope>
</reference>
<dbReference type="Gene3D" id="3.40.50.300">
    <property type="entry name" value="P-loop containing nucleotide triphosphate hydrolases"/>
    <property type="match status" value="1"/>
</dbReference>
<dbReference type="STRING" id="1797517.A3F61_04290"/>
<organism evidence="10 11">
    <name type="scientific">Candidatus Blackburnbacteria bacterium RIFCSPHIGHO2_12_FULL_41_13b</name>
    <dbReference type="NCBI Taxonomy" id="1797517"/>
    <lineage>
        <taxon>Bacteria</taxon>
        <taxon>Candidatus Blackburniibacteriota</taxon>
    </lineage>
</organism>
<evidence type="ECO:0000313" key="11">
    <source>
        <dbReference type="Proteomes" id="UP000178272"/>
    </source>
</evidence>
<dbReference type="Gene3D" id="2.70.210.12">
    <property type="entry name" value="GTP1/OBG domain"/>
    <property type="match status" value="1"/>
</dbReference>
<feature type="domain" description="OBG-type G" evidence="8">
    <location>
        <begin position="155"/>
        <end position="332"/>
    </location>
</feature>
<dbReference type="PANTHER" id="PTHR11702:SF31">
    <property type="entry name" value="MITOCHONDRIAL RIBOSOME-ASSOCIATED GTPASE 2"/>
    <property type="match status" value="1"/>
</dbReference>
<evidence type="ECO:0000256" key="3">
    <source>
        <dbReference type="ARBA" id="ARBA00022741"/>
    </source>
</evidence>
<dbReference type="AlphaFoldDB" id="A0A1G1VB46"/>
<dbReference type="SUPFAM" id="SSF52540">
    <property type="entry name" value="P-loop containing nucleoside triphosphate hydrolases"/>
    <property type="match status" value="1"/>
</dbReference>
<evidence type="ECO:0000259" key="9">
    <source>
        <dbReference type="PROSITE" id="PS51883"/>
    </source>
</evidence>
<dbReference type="InterPro" id="IPR027417">
    <property type="entry name" value="P-loop_NTPase"/>
</dbReference>
<accession>A0A1G1VB46</accession>
<dbReference type="PANTHER" id="PTHR11702">
    <property type="entry name" value="DEVELOPMENTALLY REGULATED GTP-BINDING PROTEIN-RELATED"/>
    <property type="match status" value="1"/>
</dbReference>
<dbReference type="GO" id="GO:0000287">
    <property type="term" value="F:magnesium ion binding"/>
    <property type="evidence" value="ECO:0007669"/>
    <property type="project" value="InterPro"/>
</dbReference>
<dbReference type="InterPro" id="IPR014100">
    <property type="entry name" value="GTP-bd_Obg/CgtA"/>
</dbReference>
<dbReference type="Pfam" id="PF01926">
    <property type="entry name" value="MMR_HSR1"/>
    <property type="match status" value="1"/>
</dbReference>
<dbReference type="NCBIfam" id="TIGR02729">
    <property type="entry name" value="Obg_CgtA"/>
    <property type="match status" value="1"/>
</dbReference>
<evidence type="ECO:0000259" key="8">
    <source>
        <dbReference type="PROSITE" id="PS51710"/>
    </source>
</evidence>
<keyword evidence="2" id="KW-0963">Cytoplasm</keyword>
<evidence type="ECO:0000256" key="7">
    <source>
        <dbReference type="SAM" id="MobiDB-lite"/>
    </source>
</evidence>
<dbReference type="CDD" id="cd01898">
    <property type="entry name" value="Obg"/>
    <property type="match status" value="1"/>
</dbReference>
<dbReference type="Proteomes" id="UP000178272">
    <property type="component" value="Unassembled WGS sequence"/>
</dbReference>
<evidence type="ECO:0000256" key="4">
    <source>
        <dbReference type="ARBA" id="ARBA00022801"/>
    </source>
</evidence>
<keyword evidence="3" id="KW-0547">Nucleotide-binding</keyword>
<dbReference type="GO" id="GO:0042254">
    <property type="term" value="P:ribosome biogenesis"/>
    <property type="evidence" value="ECO:0007669"/>
    <property type="project" value="UniProtKB-UniRule"/>
</dbReference>
<gene>
    <name evidence="10" type="ORF">A3F61_04290</name>
</gene>
<feature type="domain" description="Obg" evidence="9">
    <location>
        <begin position="1"/>
        <end position="154"/>
    </location>
</feature>
<name>A0A1G1VB46_9BACT</name>
<dbReference type="PRINTS" id="PR00326">
    <property type="entry name" value="GTP1OBG"/>
</dbReference>
<dbReference type="PROSITE" id="PS51883">
    <property type="entry name" value="OBG"/>
    <property type="match status" value="1"/>
</dbReference>
<dbReference type="Pfam" id="PF01018">
    <property type="entry name" value="GTP1_OBG"/>
    <property type="match status" value="1"/>
</dbReference>
<dbReference type="InterPro" id="IPR006073">
    <property type="entry name" value="GTP-bd"/>
</dbReference>
<dbReference type="EMBL" id="MHCA01000013">
    <property type="protein sequence ID" value="OGY12432.1"/>
    <property type="molecule type" value="Genomic_DNA"/>
</dbReference>
<dbReference type="PROSITE" id="PS00905">
    <property type="entry name" value="GTP1_OBG"/>
    <property type="match status" value="1"/>
</dbReference>
<sequence length="332" mass="35863">MLIDEIEITLKGGNGAPGKVSFGKMEGSGPDGGNGGDGGDLYIRAISDLKALNQFSKQSTKAAGNGLPGAQRQKDGKQGGDLTVNLPVGTTLVDHATGQELELDEIGKTILICRGGIGGLGNYELRSARNTTPKKAQGGRPGEERQFLAILKYIADFGLIGLPNSGKSSLLNELTSATAEVGDYPFTTLEPNLGMAEGKARLDSPTSRPRRIFADIPGLIEGASHGRGLGVRFLKHIEKVKLLLHCIVADSEDIKKDYQIVRGELKEFGRGLTEKEEIVLLTKSDLAEKTQMQKQMRILKKLNKNVYSEANEVYPVSIHDWESLEALKKRLL</sequence>
<dbReference type="GO" id="GO:0003924">
    <property type="term" value="F:GTPase activity"/>
    <property type="evidence" value="ECO:0007669"/>
    <property type="project" value="InterPro"/>
</dbReference>
<evidence type="ECO:0000256" key="5">
    <source>
        <dbReference type="ARBA" id="ARBA00022842"/>
    </source>
</evidence>
<evidence type="ECO:0000256" key="1">
    <source>
        <dbReference type="ARBA" id="ARBA00007699"/>
    </source>
</evidence>
<comment type="caution">
    <text evidence="10">The sequence shown here is derived from an EMBL/GenBank/DDBJ whole genome shotgun (WGS) entry which is preliminary data.</text>
</comment>
<evidence type="ECO:0000313" key="10">
    <source>
        <dbReference type="EMBL" id="OGY12432.1"/>
    </source>
</evidence>
<keyword evidence="4" id="KW-0378">Hydrolase</keyword>
<dbReference type="FunFam" id="2.70.210.12:FF:000001">
    <property type="entry name" value="GTPase Obg"/>
    <property type="match status" value="1"/>
</dbReference>
<dbReference type="InterPro" id="IPR045086">
    <property type="entry name" value="OBG_GTPase"/>
</dbReference>
<protein>
    <submittedName>
        <fullName evidence="10">Obg family GTPase CgtA</fullName>
    </submittedName>
</protein>
<dbReference type="PIRSF" id="PIRSF002401">
    <property type="entry name" value="GTP_bd_Obg/CgtA"/>
    <property type="match status" value="1"/>
</dbReference>
<dbReference type="PROSITE" id="PS51710">
    <property type="entry name" value="G_OBG"/>
    <property type="match status" value="1"/>
</dbReference>
<feature type="region of interest" description="Disordered" evidence="7">
    <location>
        <begin position="17"/>
        <end position="36"/>
    </location>
</feature>